<dbReference type="EMBL" id="QGGG01000010">
    <property type="protein sequence ID" value="PWJ81521.1"/>
    <property type="molecule type" value="Genomic_DNA"/>
</dbReference>
<proteinExistence type="predicted"/>
<organism evidence="1 2">
    <name type="scientific">Pseudaminobacter salicylatoxidans</name>
    <dbReference type="NCBI Taxonomy" id="93369"/>
    <lineage>
        <taxon>Bacteria</taxon>
        <taxon>Pseudomonadati</taxon>
        <taxon>Pseudomonadota</taxon>
        <taxon>Alphaproteobacteria</taxon>
        <taxon>Hyphomicrobiales</taxon>
        <taxon>Phyllobacteriaceae</taxon>
        <taxon>Pseudaminobacter</taxon>
    </lineage>
</organism>
<comment type="caution">
    <text evidence="1">The sequence shown here is derived from an EMBL/GenBank/DDBJ whole genome shotgun (WGS) entry which is preliminary data.</text>
</comment>
<keyword evidence="2" id="KW-1185">Reference proteome</keyword>
<reference evidence="1 2" key="1">
    <citation type="submission" date="2018-05" db="EMBL/GenBank/DDBJ databases">
        <title>Genomic Encyclopedia of Type Strains, Phase IV (KMG-IV): sequencing the most valuable type-strain genomes for metagenomic binning, comparative biology and taxonomic classification.</title>
        <authorList>
            <person name="Goeker M."/>
        </authorList>
    </citation>
    <scope>NUCLEOTIDE SEQUENCE [LARGE SCALE GENOMIC DNA]</scope>
    <source>
        <strain evidence="1 2">DSM 6986</strain>
    </source>
</reference>
<dbReference type="Proteomes" id="UP000245396">
    <property type="component" value="Unassembled WGS sequence"/>
</dbReference>
<dbReference type="AlphaFoldDB" id="A0A316C0L7"/>
<accession>A0A316C0L7</accession>
<evidence type="ECO:0000313" key="2">
    <source>
        <dbReference type="Proteomes" id="UP000245396"/>
    </source>
</evidence>
<name>A0A316C0L7_PSESE</name>
<gene>
    <name evidence="1" type="ORF">C7441_11053</name>
</gene>
<sequence>MPKPTEYEFTLPDGSKRYEIIIERSDVFTFQKMHKAVSAKPVGEAK</sequence>
<dbReference type="RefSeq" id="WP_170125145.1">
    <property type="nucleotide sequence ID" value="NZ_QGGG01000010.1"/>
</dbReference>
<protein>
    <submittedName>
        <fullName evidence="1">Uncharacterized protein</fullName>
    </submittedName>
</protein>
<evidence type="ECO:0000313" key="1">
    <source>
        <dbReference type="EMBL" id="PWJ81521.1"/>
    </source>
</evidence>